<dbReference type="EMBL" id="CP001275">
    <property type="protein sequence ID" value="ACM05066.1"/>
    <property type="molecule type" value="Genomic_DNA"/>
</dbReference>
<evidence type="ECO:0000313" key="3">
    <source>
        <dbReference type="Proteomes" id="UP000000447"/>
    </source>
</evidence>
<sequence length="235" mass="25689">MALRDCVERWFFSPTCSGCGWPGAWWCSECQRSLVRVADCHPRCVRCDGLAPKPSAVCADCVDWPAALIAARALFLYRGPVRAALHRAKYRGERRRMEELASELGRASPEILAPWRSDLTCVVPIPLHPLRRRERGFNQSAILAKAVAGQLDIPLHDQLQRTRDTASQVGRTRSQRWANVAGAFVWSGSPLHGTVLLIDDTITTGATVAAGTTALVRAGASAVVVLAFARATEQF</sequence>
<dbReference type="STRING" id="309801.trd_1004"/>
<dbReference type="HOGENOM" id="CLU_054549_1_1_0"/>
<dbReference type="PANTHER" id="PTHR47505">
    <property type="entry name" value="DNA UTILIZATION PROTEIN YHGH"/>
    <property type="match status" value="1"/>
</dbReference>
<evidence type="ECO:0008006" key="4">
    <source>
        <dbReference type="Google" id="ProtNLM"/>
    </source>
</evidence>
<comment type="similarity">
    <text evidence="1">Belongs to the ComF/GntX family.</text>
</comment>
<dbReference type="CDD" id="cd06223">
    <property type="entry name" value="PRTases_typeI"/>
    <property type="match status" value="1"/>
</dbReference>
<evidence type="ECO:0000313" key="2">
    <source>
        <dbReference type="EMBL" id="ACM05066.1"/>
    </source>
</evidence>
<protein>
    <recommendedName>
        <fullName evidence="4">ComF family protein</fullName>
    </recommendedName>
</protein>
<dbReference type="KEGG" id="tro:trd_1004"/>
<dbReference type="Proteomes" id="UP000000447">
    <property type="component" value="Chromosome"/>
</dbReference>
<name>B9L007_THERP</name>
<dbReference type="eggNOG" id="COG1040">
    <property type="taxonomic scope" value="Bacteria"/>
</dbReference>
<dbReference type="PANTHER" id="PTHR47505:SF1">
    <property type="entry name" value="DNA UTILIZATION PROTEIN YHGH"/>
    <property type="match status" value="1"/>
</dbReference>
<gene>
    <name evidence="2" type="ordered locus">trd_1004</name>
</gene>
<dbReference type="AlphaFoldDB" id="B9L007"/>
<evidence type="ECO:0000256" key="1">
    <source>
        <dbReference type="ARBA" id="ARBA00008007"/>
    </source>
</evidence>
<proteinExistence type="inferred from homology"/>
<reference evidence="2 3" key="1">
    <citation type="journal article" date="2009" name="PLoS ONE">
        <title>Complete genome sequence of the aerobic CO-oxidizing thermophile Thermomicrobium roseum.</title>
        <authorList>
            <person name="Wu D."/>
            <person name="Raymond J."/>
            <person name="Wu M."/>
            <person name="Chatterji S."/>
            <person name="Ren Q."/>
            <person name="Graham J.E."/>
            <person name="Bryant D.A."/>
            <person name="Robb F."/>
            <person name="Colman A."/>
            <person name="Tallon L.J."/>
            <person name="Badger J.H."/>
            <person name="Madupu R."/>
            <person name="Ward N.L."/>
            <person name="Eisen J.A."/>
        </authorList>
    </citation>
    <scope>NUCLEOTIDE SEQUENCE [LARGE SCALE GENOMIC DNA]</scope>
    <source>
        <strain evidence="3">ATCC 27502 / DSM 5159 / P-2</strain>
    </source>
</reference>
<organism evidence="2 3">
    <name type="scientific">Thermomicrobium roseum (strain ATCC 27502 / DSM 5159 / P-2)</name>
    <dbReference type="NCBI Taxonomy" id="309801"/>
    <lineage>
        <taxon>Bacteria</taxon>
        <taxon>Pseudomonadati</taxon>
        <taxon>Thermomicrobiota</taxon>
        <taxon>Thermomicrobia</taxon>
        <taxon>Thermomicrobiales</taxon>
        <taxon>Thermomicrobiaceae</taxon>
        <taxon>Thermomicrobium</taxon>
    </lineage>
</organism>
<dbReference type="Gene3D" id="3.40.50.2020">
    <property type="match status" value="1"/>
</dbReference>
<dbReference type="InterPro" id="IPR000836">
    <property type="entry name" value="PRTase_dom"/>
</dbReference>
<accession>B9L007</accession>
<dbReference type="InterPro" id="IPR029057">
    <property type="entry name" value="PRTase-like"/>
</dbReference>
<keyword evidence="3" id="KW-1185">Reference proteome</keyword>
<dbReference type="InterPro" id="IPR051910">
    <property type="entry name" value="ComF/GntX_DNA_util-trans"/>
</dbReference>
<dbReference type="SUPFAM" id="SSF53271">
    <property type="entry name" value="PRTase-like"/>
    <property type="match status" value="1"/>
</dbReference>